<keyword evidence="5 8" id="KW-0418">Kinase</keyword>
<dbReference type="InterPro" id="IPR011009">
    <property type="entry name" value="Kinase-like_dom_sf"/>
</dbReference>
<evidence type="ECO:0000256" key="7">
    <source>
        <dbReference type="ARBA" id="ARBA00038240"/>
    </source>
</evidence>
<evidence type="ECO:0000313" key="11">
    <source>
        <dbReference type="EMBL" id="MBE9399564.1"/>
    </source>
</evidence>
<organism evidence="11 12">
    <name type="scientific">Pontibacterium sinense</name>
    <dbReference type="NCBI Taxonomy" id="2781979"/>
    <lineage>
        <taxon>Bacteria</taxon>
        <taxon>Pseudomonadati</taxon>
        <taxon>Pseudomonadota</taxon>
        <taxon>Gammaproteobacteria</taxon>
        <taxon>Oceanospirillales</taxon>
        <taxon>Oceanospirillaceae</taxon>
        <taxon>Pontibacterium</taxon>
    </lineage>
</organism>
<dbReference type="PANTHER" id="PTHR21064">
    <property type="entry name" value="AMINOGLYCOSIDE PHOSPHOTRANSFERASE DOMAIN-CONTAINING PROTEIN-RELATED"/>
    <property type="match status" value="1"/>
</dbReference>
<protein>
    <recommendedName>
        <fullName evidence="8 9">Homoserine kinase</fullName>
        <shortName evidence="8">HK</shortName>
        <shortName evidence="8">HSK</shortName>
        <ecNumber evidence="8 9">2.7.1.39</ecNumber>
    </recommendedName>
</protein>
<comment type="catalytic activity">
    <reaction evidence="8">
        <text>L-homoserine + ATP = O-phospho-L-homoserine + ADP + H(+)</text>
        <dbReference type="Rhea" id="RHEA:13985"/>
        <dbReference type="ChEBI" id="CHEBI:15378"/>
        <dbReference type="ChEBI" id="CHEBI:30616"/>
        <dbReference type="ChEBI" id="CHEBI:57476"/>
        <dbReference type="ChEBI" id="CHEBI:57590"/>
        <dbReference type="ChEBI" id="CHEBI:456216"/>
        <dbReference type="EC" id="2.7.1.39"/>
    </reaction>
</comment>
<comment type="pathway">
    <text evidence="8">Amino-acid biosynthesis; L-threonine biosynthesis; L-threonine from L-aspartate: step 4/5.</text>
</comment>
<dbReference type="RefSeq" id="WP_193955259.1">
    <property type="nucleotide sequence ID" value="NZ_JADEYS010000030.1"/>
</dbReference>
<dbReference type="InterPro" id="IPR050249">
    <property type="entry name" value="Pseudomonas-type_ThrB"/>
</dbReference>
<accession>A0A8J7FGY7</accession>
<keyword evidence="4 8" id="KW-0547">Nucleotide-binding</keyword>
<dbReference type="NCBIfam" id="TIGR00938">
    <property type="entry name" value="thrB_alt"/>
    <property type="match status" value="1"/>
</dbReference>
<dbReference type="CDD" id="cd05153">
    <property type="entry name" value="HomoserineK_II"/>
    <property type="match status" value="1"/>
</dbReference>
<dbReference type="GO" id="GO:0004413">
    <property type="term" value="F:homoserine kinase activity"/>
    <property type="evidence" value="ECO:0007669"/>
    <property type="project" value="UniProtKB-UniRule"/>
</dbReference>
<dbReference type="AlphaFoldDB" id="A0A8J7FGY7"/>
<evidence type="ECO:0000256" key="3">
    <source>
        <dbReference type="ARBA" id="ARBA00022697"/>
    </source>
</evidence>
<proteinExistence type="inferred from homology"/>
<dbReference type="InterPro" id="IPR005280">
    <property type="entry name" value="Homoserine_kinase_II"/>
</dbReference>
<keyword evidence="6 8" id="KW-0067">ATP-binding</keyword>
<dbReference type="EMBL" id="JADEYS010000030">
    <property type="protein sequence ID" value="MBE9399564.1"/>
    <property type="molecule type" value="Genomic_DNA"/>
</dbReference>
<evidence type="ECO:0000256" key="9">
    <source>
        <dbReference type="NCBIfam" id="TIGR00938"/>
    </source>
</evidence>
<keyword evidence="2 8" id="KW-0808">Transferase</keyword>
<evidence type="ECO:0000256" key="6">
    <source>
        <dbReference type="ARBA" id="ARBA00022840"/>
    </source>
</evidence>
<dbReference type="InterPro" id="IPR002575">
    <property type="entry name" value="Aminoglycoside_PTrfase"/>
</dbReference>
<dbReference type="Pfam" id="PF01636">
    <property type="entry name" value="APH"/>
    <property type="match status" value="1"/>
</dbReference>
<dbReference type="Proteomes" id="UP000640333">
    <property type="component" value="Unassembled WGS sequence"/>
</dbReference>
<comment type="similarity">
    <text evidence="7 8">Belongs to the pseudomonas-type ThrB family.</text>
</comment>
<dbReference type="PANTHER" id="PTHR21064:SF6">
    <property type="entry name" value="AMINOGLYCOSIDE PHOSPHOTRANSFERASE DOMAIN-CONTAINING PROTEIN"/>
    <property type="match status" value="1"/>
</dbReference>
<evidence type="ECO:0000256" key="1">
    <source>
        <dbReference type="ARBA" id="ARBA00022605"/>
    </source>
</evidence>
<reference evidence="11" key="1">
    <citation type="submission" date="2020-10" db="EMBL/GenBank/DDBJ databases">
        <title>Bacterium isolated from coastal waters sediment.</title>
        <authorList>
            <person name="Chen R.-J."/>
            <person name="Lu D.-C."/>
            <person name="Zhu K.-L."/>
            <person name="Du Z.-J."/>
        </authorList>
    </citation>
    <scope>NUCLEOTIDE SEQUENCE</scope>
    <source>
        <strain evidence="11">N1Y112</strain>
    </source>
</reference>
<dbReference type="Gene3D" id="3.90.1200.10">
    <property type="match status" value="1"/>
</dbReference>
<gene>
    <name evidence="8" type="primary">thrB</name>
    <name evidence="11" type="ORF">IOQ59_20065</name>
</gene>
<evidence type="ECO:0000256" key="4">
    <source>
        <dbReference type="ARBA" id="ARBA00022741"/>
    </source>
</evidence>
<dbReference type="Gene3D" id="3.30.200.20">
    <property type="entry name" value="Phosphorylase Kinase, domain 1"/>
    <property type="match status" value="1"/>
</dbReference>
<keyword evidence="1 8" id="KW-0028">Amino-acid biosynthesis</keyword>
<dbReference type="UniPathway" id="UPA00050">
    <property type="reaction ID" value="UER00064"/>
</dbReference>
<keyword evidence="12" id="KW-1185">Reference proteome</keyword>
<evidence type="ECO:0000256" key="8">
    <source>
        <dbReference type="HAMAP-Rule" id="MF_00301"/>
    </source>
</evidence>
<evidence type="ECO:0000259" key="10">
    <source>
        <dbReference type="Pfam" id="PF01636"/>
    </source>
</evidence>
<keyword evidence="3 8" id="KW-0791">Threonine biosynthesis</keyword>
<feature type="domain" description="Aminoglycoside phosphotransferase" evidence="10">
    <location>
        <begin position="27"/>
        <end position="261"/>
    </location>
</feature>
<dbReference type="NCBIfam" id="NF003558">
    <property type="entry name" value="PRK05231.1"/>
    <property type="match status" value="1"/>
</dbReference>
<dbReference type="GO" id="GO:0009088">
    <property type="term" value="P:threonine biosynthetic process"/>
    <property type="evidence" value="ECO:0007669"/>
    <property type="project" value="UniProtKB-UniRule"/>
</dbReference>
<evidence type="ECO:0000313" key="12">
    <source>
        <dbReference type="Proteomes" id="UP000640333"/>
    </source>
</evidence>
<dbReference type="HAMAP" id="MF_00301">
    <property type="entry name" value="Homoser_kinase_2"/>
    <property type="match status" value="1"/>
</dbReference>
<name>A0A8J7FGY7_9GAMM</name>
<dbReference type="SUPFAM" id="SSF56112">
    <property type="entry name" value="Protein kinase-like (PK-like)"/>
    <property type="match status" value="1"/>
</dbReference>
<sequence>MAVYTQVTPDDLDRLLLDFDLGSQVALEGIQGGIENTNYFVTLKQDKQEQQYVLTLFEELSGEELPFFVELAQWQAERGIPLPYGITDRNGIAQKRLNDRPAILQPRFAGRHIARDQLKPEHCAEVGRALARFHTASQDFYLSRQAHRGVFWWRSESRRIQSLLSAEDAALLLNEVKLFDELREQGDKLPSGIIHGDLFHDNVLFDGDKLSAILDIYNAATAFWLFDLAIVANDWCSLPNGKIDPAREQALLKAYNSERPFVDFEHEAWPILTRTAAMRFWLSRLIPALGVEQGTRSGDVETKIKDPDELKQILLARIETPAALPQ</sequence>
<evidence type="ECO:0000256" key="2">
    <source>
        <dbReference type="ARBA" id="ARBA00022679"/>
    </source>
</evidence>
<dbReference type="EC" id="2.7.1.39" evidence="8 9"/>
<comment type="caution">
    <text evidence="11">The sequence shown here is derived from an EMBL/GenBank/DDBJ whole genome shotgun (WGS) entry which is preliminary data.</text>
</comment>
<evidence type="ECO:0000256" key="5">
    <source>
        <dbReference type="ARBA" id="ARBA00022777"/>
    </source>
</evidence>
<dbReference type="GO" id="GO:0005524">
    <property type="term" value="F:ATP binding"/>
    <property type="evidence" value="ECO:0007669"/>
    <property type="project" value="UniProtKB-KW"/>
</dbReference>